<sequence>MLKIMKQNDETNGNYGQLTGVATDVKPFSDFNIDKLQYPVLLSVPHAGRVYPQAIMDNLAVPAKSLLRLEDRYADRLITGAVEAGFAAIVAHKPRAWIDLNRSCHEIDPEMVIGLSSKQVPKPSRKVRGGLGLVPRRLTGVGNLWHRKWSWESLERRIDTCHEPYHRHVSGILQKIRLKFGCAMLLDVHSMPPLDHPDDQNSNPQIIIGDRFGRSAGSRFSELAMGHFSRAGLRSTLNHPYAGGYILERHSAPDNNIHAIQLEIDRSCYLDGSLQEPGAGLSAMIGHVAVLAEKLADQINGQFLLAAAE</sequence>
<dbReference type="EMBL" id="CP051217">
    <property type="protein sequence ID" value="QJB69413.1"/>
    <property type="molecule type" value="Genomic_DNA"/>
</dbReference>
<dbReference type="Proteomes" id="UP000501600">
    <property type="component" value="Chromosome"/>
</dbReference>
<reference evidence="1 2" key="1">
    <citation type="submission" date="2020-04" db="EMBL/GenBank/DDBJ databases">
        <title>Genome sequence for Sphingorhabdus sp. strain M1.</title>
        <authorList>
            <person name="Park S.-J."/>
        </authorList>
    </citation>
    <scope>NUCLEOTIDE SEQUENCE [LARGE SCALE GENOMIC DNA]</scope>
    <source>
        <strain evidence="1 2">JK6</strain>
    </source>
</reference>
<gene>
    <name evidence="1" type="ORF">HF685_09060</name>
</gene>
<dbReference type="Pfam" id="PF05013">
    <property type="entry name" value="FGase"/>
    <property type="match status" value="1"/>
</dbReference>
<keyword evidence="1" id="KW-0378">Hydrolase</keyword>
<dbReference type="SUPFAM" id="SSF53187">
    <property type="entry name" value="Zn-dependent exopeptidases"/>
    <property type="match status" value="1"/>
</dbReference>
<name>A0A6H2DN48_9SPHN</name>
<organism evidence="1 2">
    <name type="scientific">Parasphingorhabdus halotolerans</name>
    <dbReference type="NCBI Taxonomy" id="2725558"/>
    <lineage>
        <taxon>Bacteria</taxon>
        <taxon>Pseudomonadati</taxon>
        <taxon>Pseudomonadota</taxon>
        <taxon>Alphaproteobacteria</taxon>
        <taxon>Sphingomonadales</taxon>
        <taxon>Sphingomonadaceae</taxon>
        <taxon>Parasphingorhabdus</taxon>
    </lineage>
</organism>
<evidence type="ECO:0000313" key="2">
    <source>
        <dbReference type="Proteomes" id="UP000501600"/>
    </source>
</evidence>
<proteinExistence type="predicted"/>
<dbReference type="InterPro" id="IPR007709">
    <property type="entry name" value="N-FG_amidohydro"/>
</dbReference>
<evidence type="ECO:0000313" key="1">
    <source>
        <dbReference type="EMBL" id="QJB69413.1"/>
    </source>
</evidence>
<dbReference type="KEGG" id="phao:HF685_09060"/>
<dbReference type="Gene3D" id="3.40.630.40">
    <property type="entry name" value="Zn-dependent exopeptidases"/>
    <property type="match status" value="1"/>
</dbReference>
<dbReference type="AlphaFoldDB" id="A0A6H2DN48"/>
<accession>A0A6H2DN48</accession>
<protein>
    <submittedName>
        <fullName evidence="1">N-formylglutamate amidohydrolase</fullName>
    </submittedName>
</protein>
<keyword evidence="2" id="KW-1185">Reference proteome</keyword>
<dbReference type="GO" id="GO:0016787">
    <property type="term" value="F:hydrolase activity"/>
    <property type="evidence" value="ECO:0007669"/>
    <property type="project" value="UniProtKB-KW"/>
</dbReference>